<protein>
    <submittedName>
        <fullName evidence="1">Uncharacterized protein</fullName>
    </submittedName>
</protein>
<name>H8H3Q0_DEIGI</name>
<evidence type="ECO:0000313" key="1">
    <source>
        <dbReference type="EMBL" id="AFD28147.1"/>
    </source>
</evidence>
<dbReference type="HOGENOM" id="CLU_2971915_0_0_0"/>
<dbReference type="Proteomes" id="UP000007575">
    <property type="component" value="Plasmid P5"/>
</dbReference>
<evidence type="ECO:0000313" key="2">
    <source>
        <dbReference type="Proteomes" id="UP000007575"/>
    </source>
</evidence>
<organism evidence="1 2">
    <name type="scientific">Deinococcus gobiensis (strain DSM 21396 / JCM 16679 / CGMCC 1.7299 / I-0)</name>
    <dbReference type="NCBI Taxonomy" id="745776"/>
    <lineage>
        <taxon>Bacteria</taxon>
        <taxon>Thermotogati</taxon>
        <taxon>Deinococcota</taxon>
        <taxon>Deinococci</taxon>
        <taxon>Deinococcales</taxon>
        <taxon>Deinococcaceae</taxon>
        <taxon>Deinococcus</taxon>
    </lineage>
</organism>
<geneLocation type="plasmid" evidence="1 2">
    <name>P5</name>
</geneLocation>
<dbReference type="AlphaFoldDB" id="H8H3Q0"/>
<gene>
    <name evidence="1" type="ordered locus">DGo_PE0003</name>
</gene>
<proteinExistence type="predicted"/>
<accession>H8H3Q0</accession>
<keyword evidence="1" id="KW-0614">Plasmid</keyword>
<dbReference type="KEGG" id="dgo:DGo_PE0003"/>
<sequence length="58" mass="6582">MLRVIAKRVDVKVPGRVGGQIGGTRLKGRGYIELRVLHDKTQSMTVFGTCFRQLRRLI</sequence>
<dbReference type="EMBL" id="CP002196">
    <property type="protein sequence ID" value="AFD28147.1"/>
    <property type="molecule type" value="Genomic_DNA"/>
</dbReference>
<reference evidence="1 2" key="1">
    <citation type="journal article" date="2012" name="PLoS ONE">
        <title>Genome sequence and transcriptome analysis of the radioresistant bacterium Deinococcus gobiensis: insights into the extreme environmental adaptations.</title>
        <authorList>
            <person name="Yuan M."/>
            <person name="Chen M."/>
            <person name="Zhang W."/>
            <person name="Lu W."/>
            <person name="Wang J."/>
            <person name="Yang M."/>
            <person name="Zhao P."/>
            <person name="Tang R."/>
            <person name="Li X."/>
            <person name="Hao Y."/>
            <person name="Zhou Z."/>
            <person name="Zhan Y."/>
            <person name="Yu H."/>
            <person name="Teng C."/>
            <person name="Yan Y."/>
            <person name="Ping S."/>
            <person name="Wang Y."/>
            <person name="Lin M."/>
        </authorList>
    </citation>
    <scope>NUCLEOTIDE SEQUENCE [LARGE SCALE GENOMIC DNA]</scope>
    <source>
        <strain evidence="2">DSM 21396 / JCM 16679 / CGMCC 1.7299 / I-0</strain>
        <plasmid evidence="1">P5</plasmid>
    </source>
</reference>
<keyword evidence="2" id="KW-1185">Reference proteome</keyword>